<evidence type="ECO:0000259" key="3">
    <source>
        <dbReference type="PROSITE" id="PS51462"/>
    </source>
</evidence>
<comment type="caution">
    <text evidence="4">The sequence shown here is derived from an EMBL/GenBank/DDBJ whole genome shotgun (WGS) entry which is preliminary data.</text>
</comment>
<protein>
    <submittedName>
        <fullName evidence="4">Nudix hydrolase 14</fullName>
    </submittedName>
</protein>
<dbReference type="CDD" id="cd03424">
    <property type="entry name" value="NUDIX_ADPRase_Nudt5_UGPPase_Nudt14"/>
    <property type="match status" value="1"/>
</dbReference>
<evidence type="ECO:0000256" key="2">
    <source>
        <dbReference type="ARBA" id="ARBA00022801"/>
    </source>
</evidence>
<evidence type="ECO:0000313" key="4">
    <source>
        <dbReference type="EMBL" id="KAH7043824.1"/>
    </source>
</evidence>
<evidence type="ECO:0000256" key="1">
    <source>
        <dbReference type="ARBA" id="ARBA00001946"/>
    </source>
</evidence>
<evidence type="ECO:0000313" key="5">
    <source>
        <dbReference type="Proteomes" id="UP000774617"/>
    </source>
</evidence>
<gene>
    <name evidence="4" type="ORF">B0J12DRAFT_742743</name>
</gene>
<reference evidence="4 5" key="1">
    <citation type="journal article" date="2021" name="Nat. Commun.">
        <title>Genetic determinants of endophytism in the Arabidopsis root mycobiome.</title>
        <authorList>
            <person name="Mesny F."/>
            <person name="Miyauchi S."/>
            <person name="Thiergart T."/>
            <person name="Pickel B."/>
            <person name="Atanasova L."/>
            <person name="Karlsson M."/>
            <person name="Huettel B."/>
            <person name="Barry K.W."/>
            <person name="Haridas S."/>
            <person name="Chen C."/>
            <person name="Bauer D."/>
            <person name="Andreopoulos W."/>
            <person name="Pangilinan J."/>
            <person name="LaButti K."/>
            <person name="Riley R."/>
            <person name="Lipzen A."/>
            <person name="Clum A."/>
            <person name="Drula E."/>
            <person name="Henrissat B."/>
            <person name="Kohler A."/>
            <person name="Grigoriev I.V."/>
            <person name="Martin F.M."/>
            <person name="Hacquard S."/>
        </authorList>
    </citation>
    <scope>NUCLEOTIDE SEQUENCE [LARGE SCALE GENOMIC DNA]</scope>
    <source>
        <strain evidence="4 5">MPI-SDFR-AT-0080</strain>
    </source>
</reference>
<dbReference type="InterPro" id="IPR000086">
    <property type="entry name" value="NUDIX_hydrolase_dom"/>
</dbReference>
<dbReference type="Gene3D" id="3.90.79.10">
    <property type="entry name" value="Nucleoside Triphosphate Pyrophosphohydrolase"/>
    <property type="match status" value="1"/>
</dbReference>
<keyword evidence="5" id="KW-1185">Reference proteome</keyword>
<name>A0ABQ8G3H8_9PEZI</name>
<keyword evidence="2 4" id="KW-0378">Hydrolase</keyword>
<proteinExistence type="predicted"/>
<accession>A0ABQ8G3H8</accession>
<dbReference type="GO" id="GO:0016787">
    <property type="term" value="F:hydrolase activity"/>
    <property type="evidence" value="ECO:0007669"/>
    <property type="project" value="UniProtKB-KW"/>
</dbReference>
<sequence length="280" mass="30900">MAPTAETFVLEGFPAPVPVTLIPGLTKEKLLAMEAFQNWCTTLKASLKNQHTNKTHAFHPTPYALRSIRIESVNFFGARIGFLKFDAVIANDAGERLPGIVFLRGGSVAMLMILRPKDHKTERLVIMTEQPRIPAGSLAFLEIPAGMLDDHSTFVGGAAVEIKAETGLTVDRSELVDMTALALAGASDHTGERLQDAMYPSPGGSDEFIPIFLWEKVLDRQQIQDLKGKLSGVRTQGEKIRIRLIDYEDLWSIGARDAKTLAAWALYESLKRSGRLKHTF</sequence>
<dbReference type="PANTHER" id="PTHR11839">
    <property type="entry name" value="UDP/ADP-SUGAR PYROPHOSPHATASE"/>
    <property type="match status" value="1"/>
</dbReference>
<dbReference type="PROSITE" id="PS51462">
    <property type="entry name" value="NUDIX"/>
    <property type="match status" value="1"/>
</dbReference>
<comment type="cofactor">
    <cofactor evidence="1">
        <name>Mg(2+)</name>
        <dbReference type="ChEBI" id="CHEBI:18420"/>
    </cofactor>
</comment>
<dbReference type="InterPro" id="IPR015797">
    <property type="entry name" value="NUDIX_hydrolase-like_dom_sf"/>
</dbReference>
<feature type="domain" description="Nudix hydrolase" evidence="3">
    <location>
        <begin position="103"/>
        <end position="268"/>
    </location>
</feature>
<organism evidence="4 5">
    <name type="scientific">Macrophomina phaseolina</name>
    <dbReference type="NCBI Taxonomy" id="35725"/>
    <lineage>
        <taxon>Eukaryota</taxon>
        <taxon>Fungi</taxon>
        <taxon>Dikarya</taxon>
        <taxon>Ascomycota</taxon>
        <taxon>Pezizomycotina</taxon>
        <taxon>Dothideomycetes</taxon>
        <taxon>Dothideomycetes incertae sedis</taxon>
        <taxon>Botryosphaeriales</taxon>
        <taxon>Botryosphaeriaceae</taxon>
        <taxon>Macrophomina</taxon>
    </lineage>
</organism>
<dbReference type="SUPFAM" id="SSF55811">
    <property type="entry name" value="Nudix"/>
    <property type="match status" value="1"/>
</dbReference>
<dbReference type="PANTHER" id="PTHR11839:SF18">
    <property type="entry name" value="NUDIX HYDROLASE DOMAIN-CONTAINING PROTEIN"/>
    <property type="match status" value="1"/>
</dbReference>
<dbReference type="Proteomes" id="UP000774617">
    <property type="component" value="Unassembled WGS sequence"/>
</dbReference>
<dbReference type="EMBL" id="JAGTJR010000022">
    <property type="protein sequence ID" value="KAH7043824.1"/>
    <property type="molecule type" value="Genomic_DNA"/>
</dbReference>